<dbReference type="InterPro" id="IPR050214">
    <property type="entry name" value="Cys_Synth/Cystath_Beta-Synth"/>
</dbReference>
<evidence type="ECO:0000256" key="12">
    <source>
        <dbReference type="PIRSR" id="PIRSR605856-51"/>
    </source>
</evidence>
<dbReference type="EC" id="2.5.1.47" evidence="4 13"/>
<evidence type="ECO:0000256" key="6">
    <source>
        <dbReference type="ARBA" id="ARBA00022605"/>
    </source>
</evidence>
<comment type="pathway">
    <text evidence="2">Amino-acid biosynthesis; L-cysteine biosynthesis; L-cysteine from L-serine: step 2/2.</text>
</comment>
<evidence type="ECO:0000256" key="8">
    <source>
        <dbReference type="ARBA" id="ARBA00022898"/>
    </source>
</evidence>
<evidence type="ECO:0000256" key="5">
    <source>
        <dbReference type="ARBA" id="ARBA00019371"/>
    </source>
</evidence>
<proteinExistence type="inferred from homology"/>
<feature type="binding site" evidence="11">
    <location>
        <begin position="176"/>
        <end position="180"/>
    </location>
    <ligand>
        <name>pyridoxal 5'-phosphate</name>
        <dbReference type="ChEBI" id="CHEBI:597326"/>
    </ligand>
</feature>
<dbReference type="NCBIfam" id="TIGR01139">
    <property type="entry name" value="cysK"/>
    <property type="match status" value="1"/>
</dbReference>
<organism evidence="15 16">
    <name type="scientific">[Clostridium] ultunense Esp</name>
    <dbReference type="NCBI Taxonomy" id="1288971"/>
    <lineage>
        <taxon>Bacteria</taxon>
        <taxon>Bacillati</taxon>
        <taxon>Bacillota</taxon>
        <taxon>Tissierellia</taxon>
        <taxon>Tissierellales</taxon>
        <taxon>Tepidimicrobiaceae</taxon>
        <taxon>Schnuerera</taxon>
    </lineage>
</organism>
<evidence type="ECO:0000256" key="7">
    <source>
        <dbReference type="ARBA" id="ARBA00022679"/>
    </source>
</evidence>
<sequence length="290" mass="31022">MEFNNIYKTIGRTPLVKLNNMITEDMADIWVKVEFFNPGGSVKDRPALYMIKDAEDKGILKKGSTIIEPTSGNTGIAFAMIGAARGYKVIIVMPDTMSIERRKLMEAYGAELILTEGKYGMAGSVELAKELANKEGYFMPDQFGNMNNVKAHYETTGVEILEDIKGEVDAFVAGVGTGGTITGIGKRLKENNPNTLIVAVEPSKSPVLSGGNPSGHGIQGIGANFIPVILDRNIIDEIIKVDDGDAFAKAREIGVEEGIFCGISSGANIYAAIALAKRLGKGKKVSNSLT</sequence>
<feature type="binding site" evidence="11">
    <location>
        <position position="73"/>
    </location>
    <ligand>
        <name>pyridoxal 5'-phosphate</name>
        <dbReference type="ChEBI" id="CHEBI:597326"/>
    </ligand>
</feature>
<dbReference type="Gene3D" id="3.40.50.1100">
    <property type="match status" value="2"/>
</dbReference>
<dbReference type="Pfam" id="PF00291">
    <property type="entry name" value="PALP"/>
    <property type="match status" value="1"/>
</dbReference>
<keyword evidence="16" id="KW-1185">Reference proteome</keyword>
<keyword evidence="8 11" id="KW-0663">Pyridoxal phosphate</keyword>
<dbReference type="SUPFAM" id="SSF53686">
    <property type="entry name" value="Tryptophan synthase beta subunit-like PLP-dependent enzymes"/>
    <property type="match status" value="1"/>
</dbReference>
<dbReference type="CDD" id="cd01561">
    <property type="entry name" value="CBS_like"/>
    <property type="match status" value="1"/>
</dbReference>
<evidence type="ECO:0000256" key="2">
    <source>
        <dbReference type="ARBA" id="ARBA00004962"/>
    </source>
</evidence>
<dbReference type="PROSITE" id="PS00901">
    <property type="entry name" value="CYS_SYNTHASE"/>
    <property type="match status" value="1"/>
</dbReference>
<evidence type="ECO:0000256" key="1">
    <source>
        <dbReference type="ARBA" id="ARBA00001933"/>
    </source>
</evidence>
<dbReference type="InterPro" id="IPR001926">
    <property type="entry name" value="TrpB-like_PALP"/>
</dbReference>
<evidence type="ECO:0000256" key="13">
    <source>
        <dbReference type="RuleBase" id="RU003985"/>
    </source>
</evidence>
<reference evidence="15 16" key="1">
    <citation type="submission" date="2016-11" db="EMBL/GenBank/DDBJ databases">
        <authorList>
            <person name="Manzoor S."/>
        </authorList>
    </citation>
    <scope>NUCLEOTIDE SEQUENCE [LARGE SCALE GENOMIC DNA]</scope>
    <source>
        <strain evidence="15">Clostridium ultunense strain Esp</strain>
    </source>
</reference>
<dbReference type="AlphaFoldDB" id="A0A1M4PSS7"/>
<feature type="modified residue" description="N6-(pyridoxal phosphate)lysine" evidence="12">
    <location>
        <position position="43"/>
    </location>
</feature>
<evidence type="ECO:0000256" key="4">
    <source>
        <dbReference type="ARBA" id="ARBA00012681"/>
    </source>
</evidence>
<dbReference type="GO" id="GO:0006535">
    <property type="term" value="P:cysteine biosynthetic process from serine"/>
    <property type="evidence" value="ECO:0007669"/>
    <property type="project" value="UniProtKB-UniRule"/>
</dbReference>
<evidence type="ECO:0000313" key="15">
    <source>
        <dbReference type="EMBL" id="SHD78592.1"/>
    </source>
</evidence>
<dbReference type="InterPro" id="IPR001216">
    <property type="entry name" value="P-phosphate_BS"/>
</dbReference>
<dbReference type="InterPro" id="IPR036052">
    <property type="entry name" value="TrpB-like_PALP_sf"/>
</dbReference>
<dbReference type="InterPro" id="IPR005859">
    <property type="entry name" value="CysK"/>
</dbReference>
<keyword evidence="9 13" id="KW-0198">Cysteine biosynthesis</keyword>
<evidence type="ECO:0000313" key="16">
    <source>
        <dbReference type="Proteomes" id="UP000245423"/>
    </source>
</evidence>
<comment type="cofactor">
    <cofactor evidence="1 11 13">
        <name>pyridoxal 5'-phosphate</name>
        <dbReference type="ChEBI" id="CHEBI:597326"/>
    </cofactor>
</comment>
<dbReference type="EMBL" id="LT669839">
    <property type="protein sequence ID" value="SHD78592.1"/>
    <property type="molecule type" value="Genomic_DNA"/>
</dbReference>
<keyword evidence="15" id="KW-0456">Lyase</keyword>
<feature type="binding site" evidence="11">
    <location>
        <position position="264"/>
    </location>
    <ligand>
        <name>pyridoxal 5'-phosphate</name>
        <dbReference type="ChEBI" id="CHEBI:597326"/>
    </ligand>
</feature>
<gene>
    <name evidence="15" type="primary">cysK</name>
    <name evidence="15" type="ORF">CUESP1_3267</name>
</gene>
<dbReference type="Proteomes" id="UP000245423">
    <property type="component" value="Chromosome 1"/>
</dbReference>
<dbReference type="FunFam" id="3.40.50.1100:FF:000118">
    <property type="entry name" value="Related to CYS4-cystathionine beta-synthase"/>
    <property type="match status" value="1"/>
</dbReference>
<comment type="similarity">
    <text evidence="3 13">Belongs to the cysteine synthase/cystathionine beta-synthase family.</text>
</comment>
<dbReference type="PANTHER" id="PTHR10314">
    <property type="entry name" value="CYSTATHIONINE BETA-SYNTHASE"/>
    <property type="match status" value="1"/>
</dbReference>
<dbReference type="UniPathway" id="UPA00136">
    <property type="reaction ID" value="UER00200"/>
</dbReference>
<evidence type="ECO:0000259" key="14">
    <source>
        <dbReference type="Pfam" id="PF00291"/>
    </source>
</evidence>
<protein>
    <recommendedName>
        <fullName evidence="5 13">Cysteine synthase</fullName>
        <ecNumber evidence="4 13">2.5.1.47</ecNumber>
    </recommendedName>
</protein>
<feature type="domain" description="Tryptophan synthase beta chain-like PALP" evidence="14">
    <location>
        <begin position="8"/>
        <end position="285"/>
    </location>
</feature>
<accession>A0A1M4PSS7</accession>
<evidence type="ECO:0000256" key="10">
    <source>
        <dbReference type="ARBA" id="ARBA00047931"/>
    </source>
</evidence>
<dbReference type="FunFam" id="3.40.50.1100:FF:000003">
    <property type="entry name" value="Cystathionine beta-synthase"/>
    <property type="match status" value="1"/>
</dbReference>
<name>A0A1M4PSS7_9FIRM</name>
<evidence type="ECO:0000256" key="9">
    <source>
        <dbReference type="ARBA" id="ARBA00023192"/>
    </source>
</evidence>
<dbReference type="GO" id="GO:0016829">
    <property type="term" value="F:lyase activity"/>
    <property type="evidence" value="ECO:0007669"/>
    <property type="project" value="UniProtKB-KW"/>
</dbReference>
<evidence type="ECO:0000256" key="11">
    <source>
        <dbReference type="PIRSR" id="PIRSR605856-50"/>
    </source>
</evidence>
<dbReference type="InterPro" id="IPR005856">
    <property type="entry name" value="Cys_synth"/>
</dbReference>
<dbReference type="NCBIfam" id="TIGR01136">
    <property type="entry name" value="cysKM"/>
    <property type="match status" value="1"/>
</dbReference>
<evidence type="ECO:0000256" key="3">
    <source>
        <dbReference type="ARBA" id="ARBA00007103"/>
    </source>
</evidence>
<dbReference type="GO" id="GO:0004124">
    <property type="term" value="F:cysteine synthase activity"/>
    <property type="evidence" value="ECO:0007669"/>
    <property type="project" value="UniProtKB-UniRule"/>
</dbReference>
<comment type="catalytic activity">
    <reaction evidence="10 13">
        <text>O-acetyl-L-serine + hydrogen sulfide = L-cysteine + acetate</text>
        <dbReference type="Rhea" id="RHEA:14829"/>
        <dbReference type="ChEBI" id="CHEBI:29919"/>
        <dbReference type="ChEBI" id="CHEBI:30089"/>
        <dbReference type="ChEBI" id="CHEBI:35235"/>
        <dbReference type="ChEBI" id="CHEBI:58340"/>
        <dbReference type="EC" id="2.5.1.47"/>
    </reaction>
</comment>
<keyword evidence="7 13" id="KW-0808">Transferase</keyword>
<keyword evidence="6 13" id="KW-0028">Amino-acid biosynthesis</keyword>